<feature type="domain" description="MADF" evidence="3">
    <location>
        <begin position="5"/>
        <end position="103"/>
    </location>
</feature>
<proteinExistence type="predicted"/>
<comment type="subcellular location">
    <subcellularLocation>
        <location evidence="1">Nucleus</location>
    </subcellularLocation>
</comment>
<dbReference type="eggNOG" id="ENOG502S8A0">
    <property type="taxonomic scope" value="Eukaryota"/>
</dbReference>
<feature type="compositionally biased region" description="Polar residues" evidence="2">
    <location>
        <begin position="359"/>
        <end position="375"/>
    </location>
</feature>
<name>A0A1I8MIG5_MUSDO</name>
<dbReference type="AlphaFoldDB" id="A0A1I8MIG5"/>
<sequence length="386" mass="43376">MDVLRLIEEVRQRPALWDTTMGERKRRPYIYGLWQEVAKAVGSDAEKCKQKWKNFRDTYHSEVRRVERQIMRHKLMGKYDPNHDYRSKWAYMEAMSFITKCRRPYKSSGGENECTSSNDENPVSNSTTGIRRSQRRVGESIDNATSSAIGSMDDGEDDDDEDDADMLFEEFQSIATPQAARRLSATLSLTNSLEQTLSNSSVEAPDTKLLMEPSTSTAANGPRKDCCKTATQAHSEDRVHFLEDLEKQEQQLIKSTKHDISRALSHIGDSDYNFLVSFLPHMKKMTDLQNLQFRGRMCDLVLTSLAPNAAQHNSAASLPLQPELAPNATQDYSSAPASLPLQPTASIIKVECINNKIQASENPESPTGQDANAANGNEIDNELEFF</sequence>
<evidence type="ECO:0000259" key="4">
    <source>
        <dbReference type="PROSITE" id="PS51031"/>
    </source>
</evidence>
<dbReference type="PROSITE" id="PS51029">
    <property type="entry name" value="MADF"/>
    <property type="match status" value="1"/>
</dbReference>
<dbReference type="Pfam" id="PF02944">
    <property type="entry name" value="BESS"/>
    <property type="match status" value="1"/>
</dbReference>
<accession>A0A1I8MIG5</accession>
<dbReference type="OrthoDB" id="6159213at2759"/>
<dbReference type="EnsemblMetazoa" id="MDOA005226-RA">
    <property type="protein sequence ID" value="MDOA005226-PA"/>
    <property type="gene ID" value="MDOA005226"/>
</dbReference>
<dbReference type="GO" id="GO:0006357">
    <property type="term" value="P:regulation of transcription by RNA polymerase II"/>
    <property type="evidence" value="ECO:0007669"/>
    <property type="project" value="TreeGrafter"/>
</dbReference>
<feature type="domain" description="BESS" evidence="4">
    <location>
        <begin position="268"/>
        <end position="307"/>
    </location>
</feature>
<dbReference type="SMART" id="SM00595">
    <property type="entry name" value="MADF"/>
    <property type="match status" value="1"/>
</dbReference>
<feature type="region of interest" description="Disordered" evidence="2">
    <location>
        <begin position="108"/>
        <end position="162"/>
    </location>
</feature>
<dbReference type="Pfam" id="PF10545">
    <property type="entry name" value="MADF_DNA_bdg"/>
    <property type="match status" value="1"/>
</dbReference>
<feature type="compositionally biased region" description="Polar residues" evidence="2">
    <location>
        <begin position="109"/>
        <end position="131"/>
    </location>
</feature>
<organism evidence="5">
    <name type="scientific">Musca domestica</name>
    <name type="common">House fly</name>
    <dbReference type="NCBI Taxonomy" id="7370"/>
    <lineage>
        <taxon>Eukaryota</taxon>
        <taxon>Metazoa</taxon>
        <taxon>Ecdysozoa</taxon>
        <taxon>Arthropoda</taxon>
        <taxon>Hexapoda</taxon>
        <taxon>Insecta</taxon>
        <taxon>Pterygota</taxon>
        <taxon>Neoptera</taxon>
        <taxon>Endopterygota</taxon>
        <taxon>Diptera</taxon>
        <taxon>Brachycera</taxon>
        <taxon>Muscomorpha</taxon>
        <taxon>Muscoidea</taxon>
        <taxon>Muscidae</taxon>
        <taxon>Musca</taxon>
    </lineage>
</organism>
<dbReference type="PANTHER" id="PTHR12243">
    <property type="entry name" value="MADF DOMAIN TRANSCRIPTION FACTOR"/>
    <property type="match status" value="1"/>
</dbReference>
<dbReference type="VEuPathDB" id="VectorBase:MDOA005226"/>
<reference evidence="5" key="1">
    <citation type="submission" date="2020-05" db="UniProtKB">
        <authorList>
            <consortium name="EnsemblMetazoa"/>
        </authorList>
    </citation>
    <scope>IDENTIFICATION</scope>
    <source>
        <strain evidence="5">Aabys</strain>
    </source>
</reference>
<feature type="compositionally biased region" description="Acidic residues" evidence="2">
    <location>
        <begin position="153"/>
        <end position="162"/>
    </location>
</feature>
<protein>
    <recommendedName>
        <fullName evidence="6">MADF domain-containing protein</fullName>
    </recommendedName>
</protein>
<evidence type="ECO:0000256" key="2">
    <source>
        <dbReference type="SAM" id="MobiDB-lite"/>
    </source>
</evidence>
<dbReference type="InterPro" id="IPR006578">
    <property type="entry name" value="MADF-dom"/>
</dbReference>
<dbReference type="KEGG" id="mde:101889709"/>
<evidence type="ECO:0000259" key="3">
    <source>
        <dbReference type="PROSITE" id="PS51029"/>
    </source>
</evidence>
<dbReference type="PANTHER" id="PTHR12243:SF67">
    <property type="entry name" value="COREPRESSOR OF PANGOLIN, ISOFORM A-RELATED"/>
    <property type="match status" value="1"/>
</dbReference>
<dbReference type="InterPro" id="IPR004210">
    <property type="entry name" value="BESS_motif"/>
</dbReference>
<feature type="region of interest" description="Disordered" evidence="2">
    <location>
        <begin position="359"/>
        <end position="386"/>
    </location>
</feature>
<dbReference type="VEuPathDB" id="VectorBase:MDOMA2_001927"/>
<dbReference type="PROSITE" id="PS51031">
    <property type="entry name" value="BESS"/>
    <property type="match status" value="1"/>
</dbReference>
<evidence type="ECO:0008006" key="6">
    <source>
        <dbReference type="Google" id="ProtNLM"/>
    </source>
</evidence>
<gene>
    <name evidence="5" type="primary">101889709</name>
</gene>
<keyword evidence="1" id="KW-0539">Nucleus</keyword>
<dbReference type="InterPro" id="IPR039353">
    <property type="entry name" value="TF_Adf1"/>
</dbReference>
<evidence type="ECO:0000313" key="5">
    <source>
        <dbReference type="EnsemblMetazoa" id="MDOA005226-PA"/>
    </source>
</evidence>
<dbReference type="GO" id="GO:0005634">
    <property type="term" value="C:nucleus"/>
    <property type="evidence" value="ECO:0007669"/>
    <property type="project" value="UniProtKB-SubCell"/>
</dbReference>
<dbReference type="RefSeq" id="XP_005187031.2">
    <property type="nucleotide sequence ID" value="XM_005186974.4"/>
</dbReference>
<dbReference type="GO" id="GO:0005667">
    <property type="term" value="C:transcription regulator complex"/>
    <property type="evidence" value="ECO:0007669"/>
    <property type="project" value="TreeGrafter"/>
</dbReference>
<evidence type="ECO:0000256" key="1">
    <source>
        <dbReference type="PROSITE-ProRule" id="PRU00371"/>
    </source>
</evidence>
<dbReference type="GO" id="GO:0003677">
    <property type="term" value="F:DNA binding"/>
    <property type="evidence" value="ECO:0007669"/>
    <property type="project" value="InterPro"/>
</dbReference>